<evidence type="ECO:0000313" key="9">
    <source>
        <dbReference type="Proteomes" id="UP000215902"/>
    </source>
</evidence>
<dbReference type="EMBL" id="NIVC01000501">
    <property type="protein sequence ID" value="PAA82033.1"/>
    <property type="molecule type" value="Genomic_DNA"/>
</dbReference>
<feature type="site" description="Electron transfer via tryptophanyl radical" evidence="5">
    <location>
        <position position="455"/>
    </location>
</feature>
<dbReference type="AlphaFoldDB" id="A0A267G7M5"/>
<keyword evidence="9" id="KW-1185">Reference proteome</keyword>
<evidence type="ECO:0000256" key="6">
    <source>
        <dbReference type="SAM" id="MobiDB-lite"/>
    </source>
</evidence>
<comment type="caution">
    <text evidence="8">The sequence shown here is derived from an EMBL/GenBank/DDBJ whole genome shotgun (WGS) entry which is preliminary data.</text>
</comment>
<evidence type="ECO:0000256" key="3">
    <source>
        <dbReference type="ARBA" id="ARBA00022827"/>
    </source>
</evidence>
<dbReference type="GO" id="GO:0003677">
    <property type="term" value="F:DNA binding"/>
    <property type="evidence" value="ECO:0007669"/>
    <property type="project" value="TreeGrafter"/>
</dbReference>
<dbReference type="InterPro" id="IPR036134">
    <property type="entry name" value="Crypto/Photolyase_FAD-like_sf"/>
</dbReference>
<dbReference type="Pfam" id="PF00875">
    <property type="entry name" value="DNA_photolyase"/>
    <property type="match status" value="1"/>
</dbReference>
<dbReference type="Gene3D" id="3.40.50.620">
    <property type="entry name" value="HUPs"/>
    <property type="match status" value="1"/>
</dbReference>
<dbReference type="OrthoDB" id="435881at2759"/>
<evidence type="ECO:0000313" key="8">
    <source>
        <dbReference type="EMBL" id="PAA82033.1"/>
    </source>
</evidence>
<dbReference type="PANTHER" id="PTHR11455:SF30">
    <property type="entry name" value="CRYPTOCHROME-1"/>
    <property type="match status" value="1"/>
</dbReference>
<feature type="region of interest" description="Disordered" evidence="6">
    <location>
        <begin position="1"/>
        <end position="20"/>
    </location>
</feature>
<evidence type="ECO:0000256" key="5">
    <source>
        <dbReference type="PIRSR" id="PIRSR602081-2"/>
    </source>
</evidence>
<accession>A0A267G7M5</accession>
<feature type="non-terminal residue" evidence="8">
    <location>
        <position position="1"/>
    </location>
</feature>
<keyword evidence="2 4" id="KW-0285">Flavoprotein</keyword>
<dbReference type="InterPro" id="IPR014729">
    <property type="entry name" value="Rossmann-like_a/b/a_fold"/>
</dbReference>
<feature type="binding site" evidence="4">
    <location>
        <position position="311"/>
    </location>
    <ligand>
        <name>FAD</name>
        <dbReference type="ChEBI" id="CHEBI:57692"/>
    </ligand>
</feature>
<feature type="domain" description="Photolyase/cryptochrome alpha/beta" evidence="7">
    <location>
        <begin position="37"/>
        <end position="169"/>
    </location>
</feature>
<evidence type="ECO:0000256" key="2">
    <source>
        <dbReference type="ARBA" id="ARBA00022630"/>
    </source>
</evidence>
<feature type="compositionally biased region" description="Pro residues" evidence="6">
    <location>
        <begin position="601"/>
        <end position="616"/>
    </location>
</feature>
<gene>
    <name evidence="8" type="ORF">BOX15_Mlig020699g2</name>
</gene>
<dbReference type="GO" id="GO:0005634">
    <property type="term" value="C:nucleus"/>
    <property type="evidence" value="ECO:0007669"/>
    <property type="project" value="TreeGrafter"/>
</dbReference>
<dbReference type="Gene3D" id="1.10.579.10">
    <property type="entry name" value="DNA Cyclobutane Dipyrimidine Photolyase, subunit A, domain 3"/>
    <property type="match status" value="1"/>
</dbReference>
<proteinExistence type="inferred from homology"/>
<dbReference type="Gene3D" id="1.25.40.80">
    <property type="match status" value="1"/>
</dbReference>
<dbReference type="Proteomes" id="UP000215902">
    <property type="component" value="Unassembled WGS sequence"/>
</dbReference>
<dbReference type="STRING" id="282301.A0A267G7M5"/>
<evidence type="ECO:0000256" key="1">
    <source>
        <dbReference type="ARBA" id="ARBA00005862"/>
    </source>
</evidence>
<feature type="compositionally biased region" description="Low complexity" evidence="6">
    <location>
        <begin position="617"/>
        <end position="634"/>
    </location>
</feature>
<protein>
    <recommendedName>
        <fullName evidence="7">Photolyase/cryptochrome alpha/beta domain-containing protein</fullName>
    </recommendedName>
</protein>
<comment type="similarity">
    <text evidence="1">Belongs to the DNA photolyase class-1 family.</text>
</comment>
<feature type="site" description="Electron transfer via tryptophanyl radical" evidence="5">
    <location>
        <position position="478"/>
    </location>
</feature>
<reference evidence="8 9" key="1">
    <citation type="submission" date="2017-06" db="EMBL/GenBank/DDBJ databases">
        <title>A platform for efficient transgenesis in Macrostomum lignano, a flatworm model organism for stem cell research.</title>
        <authorList>
            <person name="Berezikov E."/>
        </authorList>
    </citation>
    <scope>NUCLEOTIDE SEQUENCE [LARGE SCALE GENOMIC DNA]</scope>
    <source>
        <strain evidence="8">DV1</strain>
        <tissue evidence="8">Whole organism</tissue>
    </source>
</reference>
<dbReference type="Pfam" id="PF03441">
    <property type="entry name" value="FAD_binding_7"/>
    <property type="match status" value="1"/>
</dbReference>
<dbReference type="PROSITE" id="PS51645">
    <property type="entry name" value="PHR_CRY_ALPHA_BETA"/>
    <property type="match status" value="1"/>
</dbReference>
<dbReference type="GO" id="GO:0045892">
    <property type="term" value="P:negative regulation of DNA-templated transcription"/>
    <property type="evidence" value="ECO:0007669"/>
    <property type="project" value="TreeGrafter"/>
</dbReference>
<feature type="site" description="Electron transfer via tryptophanyl radical" evidence="5">
    <location>
        <position position="401"/>
    </location>
</feature>
<dbReference type="InterPro" id="IPR002081">
    <property type="entry name" value="Cryptochrome/DNA_photolyase_1"/>
</dbReference>
<name>A0A267G7M5_9PLAT</name>
<dbReference type="SUPFAM" id="SSF52425">
    <property type="entry name" value="Cryptochrome/photolyase, N-terminal domain"/>
    <property type="match status" value="1"/>
</dbReference>
<dbReference type="GO" id="GO:0005737">
    <property type="term" value="C:cytoplasm"/>
    <property type="evidence" value="ECO:0007669"/>
    <property type="project" value="TreeGrafter"/>
</dbReference>
<organism evidence="8 9">
    <name type="scientific">Macrostomum lignano</name>
    <dbReference type="NCBI Taxonomy" id="282301"/>
    <lineage>
        <taxon>Eukaryota</taxon>
        <taxon>Metazoa</taxon>
        <taxon>Spiralia</taxon>
        <taxon>Lophotrochozoa</taxon>
        <taxon>Platyhelminthes</taxon>
        <taxon>Rhabditophora</taxon>
        <taxon>Macrostomorpha</taxon>
        <taxon>Macrostomida</taxon>
        <taxon>Macrostomidae</taxon>
        <taxon>Macrostomum</taxon>
    </lineage>
</organism>
<dbReference type="GO" id="GO:0071949">
    <property type="term" value="F:FAD binding"/>
    <property type="evidence" value="ECO:0007669"/>
    <property type="project" value="TreeGrafter"/>
</dbReference>
<dbReference type="GO" id="GO:0043153">
    <property type="term" value="P:entrainment of circadian clock by photoperiod"/>
    <property type="evidence" value="ECO:0007669"/>
    <property type="project" value="TreeGrafter"/>
</dbReference>
<feature type="region of interest" description="Disordered" evidence="6">
    <location>
        <begin position="594"/>
        <end position="648"/>
    </location>
</feature>
<dbReference type="InterPro" id="IPR005101">
    <property type="entry name" value="Cryptochr/Photolyase_FAD-bd"/>
</dbReference>
<sequence>SATPMERMQNCITDSNSPNDDHWMTLDGPAMSGGGVKHAVHWFRRDLRLHDNASLLAAARQADSLRCVFLLDCQLERHQQHRYLAANKWRFLVDCLRDLDESLRRLGSRLFVVRGQPLEAFRRLLPLWGASHLSFEEDCTPLGRDRDSAVTKLAHELGVTVLRGCSQTLYSQQVLMQASGGELPLTFAKFHRLLLTVGPPPAPCPSLQDEAATLPPPPPPLTPQLHPGFHRGLSNSFSNNNKTSSSSNGNTCNAASFIDEDAFNLPTLGELGLDQDEANYQPTPVLIRGGETEALARLTRHMERRSWVATYGDKPRYQSQLLMPSGTCLSSHLAFGCLSPKLVYAQLTDLYRKIKGGSSAQPPPLHIYGELLWREYLYLTAHANPNFDRLEGNPMCLPIPWCRDQAAFGVWSNARTGVPWIDAIMTQIRLEGWAHPYCRYSAVAFLTRGHLFQNWEDGAKLFEQLLIDAEWPTNNGLWLWMSGSAFFQAFGCAYSPVVAGRKLDPQGDYIRHYLPQLARLPTRYLHEPWLAPPAVQEAAGCIIGRHYPAPMLPDLDEAAESCASRLRAVYAALLTQSGTPTAASAAAAATAAGGSTLASMQPPPPPPPLTSRPSRPPFSQASSSSSTSSALAPPHLTMATGVQQQHQQHAEDFVLDMLASPTIDDSMA</sequence>
<dbReference type="PANTHER" id="PTHR11455">
    <property type="entry name" value="CRYPTOCHROME"/>
    <property type="match status" value="1"/>
</dbReference>
<comment type="cofactor">
    <cofactor evidence="4">
        <name>FAD</name>
        <dbReference type="ChEBI" id="CHEBI:57692"/>
    </cofactor>
    <text evidence="4">Binds 1 FAD per subunit.</text>
</comment>
<evidence type="ECO:0000256" key="4">
    <source>
        <dbReference type="PIRSR" id="PIRSR602081-1"/>
    </source>
</evidence>
<evidence type="ECO:0000259" key="7">
    <source>
        <dbReference type="PROSITE" id="PS51645"/>
    </source>
</evidence>
<keyword evidence="3 4" id="KW-0274">FAD</keyword>
<dbReference type="GO" id="GO:0032922">
    <property type="term" value="P:circadian regulation of gene expression"/>
    <property type="evidence" value="ECO:0007669"/>
    <property type="project" value="TreeGrafter"/>
</dbReference>
<dbReference type="SUPFAM" id="SSF48173">
    <property type="entry name" value="Cryptochrome/photolyase FAD-binding domain"/>
    <property type="match status" value="1"/>
</dbReference>
<dbReference type="InterPro" id="IPR006050">
    <property type="entry name" value="DNA_photolyase_N"/>
</dbReference>
<dbReference type="InterPro" id="IPR036155">
    <property type="entry name" value="Crypto/Photolyase_N_sf"/>
</dbReference>